<gene>
    <name evidence="4" type="ORF">E6C51_11100</name>
</gene>
<dbReference type="InterPro" id="IPR036986">
    <property type="entry name" value="S4_RNA-bd_sf"/>
</dbReference>
<dbReference type="Proteomes" id="UP000310754">
    <property type="component" value="Unassembled WGS sequence"/>
</dbReference>
<dbReference type="RefSeq" id="WP_190235969.1">
    <property type="nucleotide sequence ID" value="NZ_SSOA01000004.1"/>
</dbReference>
<feature type="compositionally biased region" description="Basic and acidic residues" evidence="2">
    <location>
        <begin position="123"/>
        <end position="133"/>
    </location>
</feature>
<reference evidence="4 5" key="1">
    <citation type="submission" date="2019-04" db="EMBL/GenBank/DDBJ databases">
        <title>Rhizobium terrae sp. nov., isolated from a paddy soil.</title>
        <authorList>
            <person name="Lin S.-Y."/>
            <person name="Hameed A."/>
            <person name="Huang H.-I."/>
            <person name="Young C.-C."/>
        </authorList>
    </citation>
    <scope>NUCLEOTIDE SEQUENCE [LARGE SCALE GENOMIC DNA]</scope>
    <source>
        <strain evidence="4 5">CC-HIH110</strain>
    </source>
</reference>
<feature type="region of interest" description="Disordered" evidence="2">
    <location>
        <begin position="82"/>
        <end position="133"/>
    </location>
</feature>
<keyword evidence="1" id="KW-0694">RNA-binding</keyword>
<dbReference type="EMBL" id="SSOA01000004">
    <property type="protein sequence ID" value="THF50277.1"/>
    <property type="molecule type" value="Genomic_DNA"/>
</dbReference>
<keyword evidence="5" id="KW-1185">Reference proteome</keyword>
<dbReference type="SMART" id="SM00363">
    <property type="entry name" value="S4"/>
    <property type="match status" value="1"/>
</dbReference>
<name>A0A4S3ZWS7_9HYPH</name>
<sequence>MNDKQPLSGAPQRIDKWLFFARVTKSRTLAQSEISSGHVTINGQKIRQPSAVVRPGDRVEIKLHHRDLILIVQKPGERRGPYEEAKLLYEDISPPPEPRDPFLSGANAQREPGAGRPTKRDRRLLDRLMDSDD</sequence>
<dbReference type="GO" id="GO:0003723">
    <property type="term" value="F:RNA binding"/>
    <property type="evidence" value="ECO:0007669"/>
    <property type="project" value="UniProtKB-KW"/>
</dbReference>
<evidence type="ECO:0000256" key="1">
    <source>
        <dbReference type="PROSITE-ProRule" id="PRU00182"/>
    </source>
</evidence>
<organism evidence="4 5">
    <name type="scientific">Allorhizobium terrae</name>
    <dbReference type="NCBI Taxonomy" id="1848972"/>
    <lineage>
        <taxon>Bacteria</taxon>
        <taxon>Pseudomonadati</taxon>
        <taxon>Pseudomonadota</taxon>
        <taxon>Alphaproteobacteria</taxon>
        <taxon>Hyphomicrobiales</taxon>
        <taxon>Rhizobiaceae</taxon>
        <taxon>Rhizobium/Agrobacterium group</taxon>
        <taxon>Allorhizobium</taxon>
    </lineage>
</organism>
<comment type="caution">
    <text evidence="4">The sequence shown here is derived from an EMBL/GenBank/DDBJ whole genome shotgun (WGS) entry which is preliminary data.</text>
</comment>
<dbReference type="Pfam" id="PF01479">
    <property type="entry name" value="S4"/>
    <property type="match status" value="1"/>
</dbReference>
<dbReference type="CDD" id="cd00165">
    <property type="entry name" value="S4"/>
    <property type="match status" value="1"/>
</dbReference>
<evidence type="ECO:0000259" key="3">
    <source>
        <dbReference type="SMART" id="SM00363"/>
    </source>
</evidence>
<proteinExistence type="predicted"/>
<feature type="domain" description="RNA-binding S4" evidence="3">
    <location>
        <begin position="12"/>
        <end position="77"/>
    </location>
</feature>
<accession>A0A4S3ZWS7</accession>
<evidence type="ECO:0000313" key="5">
    <source>
        <dbReference type="Proteomes" id="UP000310754"/>
    </source>
</evidence>
<dbReference type="AlphaFoldDB" id="A0A4S3ZWS7"/>
<protein>
    <submittedName>
        <fullName evidence="4">RNA-binding S4 domain-containing protein</fullName>
    </submittedName>
</protein>
<dbReference type="Gene3D" id="3.10.290.10">
    <property type="entry name" value="RNA-binding S4 domain"/>
    <property type="match status" value="1"/>
</dbReference>
<evidence type="ECO:0000256" key="2">
    <source>
        <dbReference type="SAM" id="MobiDB-lite"/>
    </source>
</evidence>
<dbReference type="PROSITE" id="PS50889">
    <property type="entry name" value="S4"/>
    <property type="match status" value="1"/>
</dbReference>
<dbReference type="InterPro" id="IPR002942">
    <property type="entry name" value="S4_RNA-bd"/>
</dbReference>
<evidence type="ECO:0000313" key="4">
    <source>
        <dbReference type="EMBL" id="THF50277.1"/>
    </source>
</evidence>
<dbReference type="SUPFAM" id="SSF55174">
    <property type="entry name" value="Alpha-L RNA-binding motif"/>
    <property type="match status" value="1"/>
</dbReference>